<organism evidence="1">
    <name type="scientific">Ralstonia solanacearum</name>
    <name type="common">Pseudomonas solanacearum</name>
    <dbReference type="NCBI Taxonomy" id="305"/>
    <lineage>
        <taxon>Bacteria</taxon>
        <taxon>Pseudomonadati</taxon>
        <taxon>Pseudomonadota</taxon>
        <taxon>Betaproteobacteria</taxon>
        <taxon>Burkholderiales</taxon>
        <taxon>Burkholderiaceae</taxon>
        <taxon>Ralstonia</taxon>
        <taxon>Ralstonia solanacearum species complex</taxon>
    </lineage>
</organism>
<dbReference type="AlphaFoldDB" id="A0A0S4UTK6"/>
<proteinExistence type="predicted"/>
<name>A0A0S4UTK6_RALSL</name>
<sequence length="124" mass="13940">MRRDADLIRRIALATEALPPSECLGDLPDVDAHTFAAHVQWMIDARLIDGRVQQYLSNDPPAALVLRLTWEGCDFADACRSDTLWAKAQKSVIGPTMSWTFDILKDWLKAEIKQGFPTLRSLSN</sequence>
<dbReference type="Pfam" id="PF10711">
    <property type="entry name" value="DUF2513"/>
    <property type="match status" value="1"/>
</dbReference>
<evidence type="ECO:0000313" key="2">
    <source>
        <dbReference type="EMBL" id="CUV33022.1"/>
    </source>
</evidence>
<protein>
    <submittedName>
        <fullName evidence="1">Phage protein</fullName>
    </submittedName>
</protein>
<reference evidence="1" key="1">
    <citation type="submission" date="2015-10" db="EMBL/GenBank/DDBJ databases">
        <authorList>
            <person name="Gilbert D.G."/>
        </authorList>
    </citation>
    <scope>NUCLEOTIDE SEQUENCE</scope>
    <source>
        <strain evidence="1">Phyl III-seqv23</strain>
    </source>
</reference>
<dbReference type="EMBL" id="LN899826">
    <property type="protein sequence ID" value="CUV41767.1"/>
    <property type="molecule type" value="Genomic_DNA"/>
</dbReference>
<accession>A0A0S4UTK6</accession>
<evidence type="ECO:0000313" key="3">
    <source>
        <dbReference type="EMBL" id="CUV41767.1"/>
    </source>
</evidence>
<dbReference type="EMBL" id="LN899823">
    <property type="protein sequence ID" value="CUV25534.1"/>
    <property type="molecule type" value="Genomic_DNA"/>
</dbReference>
<dbReference type="EMBL" id="LN899822">
    <property type="protein sequence ID" value="CUV58906.1"/>
    <property type="molecule type" value="Genomic_DNA"/>
</dbReference>
<dbReference type="EMBL" id="LN899825">
    <property type="protein sequence ID" value="CUV33022.1"/>
    <property type="molecule type" value="Genomic_DNA"/>
</dbReference>
<evidence type="ECO:0000313" key="1">
    <source>
        <dbReference type="EMBL" id="CUV25534.1"/>
    </source>
</evidence>
<dbReference type="InterPro" id="IPR019650">
    <property type="entry name" value="DUF2513"/>
</dbReference>
<evidence type="ECO:0000313" key="4">
    <source>
        <dbReference type="EMBL" id="CUV58906.1"/>
    </source>
</evidence>
<gene>
    <name evidence="4" type="ORF">RD1301_v1_90010</name>
    <name evidence="1" type="ORF">RUN1744_v1_990054</name>
    <name evidence="2" type="ORF">TD1301_v1_270010</name>
    <name evidence="3" type="ORF">TF3108_v1_850052</name>
</gene>